<dbReference type="CDD" id="cd00834">
    <property type="entry name" value="KAS_I_II"/>
    <property type="match status" value="1"/>
</dbReference>
<dbReference type="STRING" id="688867.SAMN05660236_1145"/>
<feature type="domain" description="Ketosynthase family 3 (KS3)" evidence="4">
    <location>
        <begin position="1"/>
        <end position="396"/>
    </location>
</feature>
<dbReference type="InterPro" id="IPR020841">
    <property type="entry name" value="PKS_Beta-ketoAc_synthase_dom"/>
</dbReference>
<evidence type="ECO:0000313" key="5">
    <source>
        <dbReference type="EMBL" id="SKC51396.1"/>
    </source>
</evidence>
<keyword evidence="6" id="KW-1185">Reference proteome</keyword>
<reference evidence="5 6" key="1">
    <citation type="submission" date="2017-02" db="EMBL/GenBank/DDBJ databases">
        <authorList>
            <person name="Peterson S.W."/>
        </authorList>
    </citation>
    <scope>NUCLEOTIDE SEQUENCE [LARGE SCALE GENOMIC DNA]</scope>
    <source>
        <strain evidence="5 6">DSM 25262</strain>
    </source>
</reference>
<dbReference type="Pfam" id="PF02801">
    <property type="entry name" value="Ketoacyl-synt_C"/>
    <property type="match status" value="1"/>
</dbReference>
<evidence type="ECO:0000256" key="2">
    <source>
        <dbReference type="ARBA" id="ARBA00022679"/>
    </source>
</evidence>
<dbReference type="AlphaFoldDB" id="A0A1T5JJ76"/>
<dbReference type="GO" id="GO:0005829">
    <property type="term" value="C:cytosol"/>
    <property type="evidence" value="ECO:0007669"/>
    <property type="project" value="TreeGrafter"/>
</dbReference>
<dbReference type="PROSITE" id="PS52004">
    <property type="entry name" value="KS3_2"/>
    <property type="match status" value="1"/>
</dbReference>
<name>A0A1T5JJ76_9BACT</name>
<accession>A0A1T5JJ76</accession>
<dbReference type="SUPFAM" id="SSF53901">
    <property type="entry name" value="Thiolase-like"/>
    <property type="match status" value="1"/>
</dbReference>
<dbReference type="InterPro" id="IPR014031">
    <property type="entry name" value="Ketoacyl_synth_C"/>
</dbReference>
<evidence type="ECO:0000259" key="4">
    <source>
        <dbReference type="PROSITE" id="PS52004"/>
    </source>
</evidence>
<dbReference type="Gene3D" id="3.40.47.10">
    <property type="match status" value="1"/>
</dbReference>
<dbReference type="InterPro" id="IPR014030">
    <property type="entry name" value="Ketoacyl_synth_N"/>
</dbReference>
<protein>
    <submittedName>
        <fullName evidence="5">3-oxoacyl-[acyl-carrier-protein] synthase-1</fullName>
    </submittedName>
</protein>
<proteinExistence type="inferred from homology"/>
<sequence length="396" mass="42536">MKGPVHVAGIGVIAAIGKTVEQCMHSFRQHTSGIGDITLFDSVHRGVLPVGEVKVSNEELADTLWLPKHTSRTALLAIQAAREAVAHAGIDLKKWRTGLISATTVGGMDRTEVFFPDFSKDHSKGKLHDVVNHECGRSTELMADDLGIRHFISTINTACSSSVNAIALGTRLINHGMLDIVVAGGTDALSKFTLNGFNSLMILDKEPCRPFDATRKGLNLGEGAGFVVIVSDRVLQQEKKKSLAVVSGYGNTNDAYHQTASSPEGRGSYSAMQKALEMSKLDVNAIDYINLHGTGTLNNDVSEGTAVKRFFGERLPKMSSTKAFTGHTLGASGGIEAVFSVLALTHQCVFPNLRFETAMPEVDIVPQQKFEETTVNHVMSNSFGFGGNCSSIIFSK</sequence>
<dbReference type="Pfam" id="PF00109">
    <property type="entry name" value="ketoacyl-synt"/>
    <property type="match status" value="1"/>
</dbReference>
<evidence type="ECO:0000256" key="3">
    <source>
        <dbReference type="RuleBase" id="RU003694"/>
    </source>
</evidence>
<dbReference type="EMBL" id="FUZU01000001">
    <property type="protein sequence ID" value="SKC51396.1"/>
    <property type="molecule type" value="Genomic_DNA"/>
</dbReference>
<comment type="similarity">
    <text evidence="1 3">Belongs to the thiolase-like superfamily. Beta-ketoacyl-ACP synthases family.</text>
</comment>
<dbReference type="InterPro" id="IPR016039">
    <property type="entry name" value="Thiolase-like"/>
</dbReference>
<keyword evidence="2 3" id="KW-0808">Transferase</keyword>
<dbReference type="PANTHER" id="PTHR11712">
    <property type="entry name" value="POLYKETIDE SYNTHASE-RELATED"/>
    <property type="match status" value="1"/>
</dbReference>
<evidence type="ECO:0000313" key="6">
    <source>
        <dbReference type="Proteomes" id="UP000190961"/>
    </source>
</evidence>
<evidence type="ECO:0000256" key="1">
    <source>
        <dbReference type="ARBA" id="ARBA00008467"/>
    </source>
</evidence>
<gene>
    <name evidence="5" type="ORF">SAMN05660236_1145</name>
</gene>
<organism evidence="5 6">
    <name type="scientific">Ohtaekwangia koreensis</name>
    <dbReference type="NCBI Taxonomy" id="688867"/>
    <lineage>
        <taxon>Bacteria</taxon>
        <taxon>Pseudomonadati</taxon>
        <taxon>Bacteroidota</taxon>
        <taxon>Cytophagia</taxon>
        <taxon>Cytophagales</taxon>
        <taxon>Fulvivirgaceae</taxon>
        <taxon>Ohtaekwangia</taxon>
    </lineage>
</organism>
<dbReference type="SMART" id="SM00825">
    <property type="entry name" value="PKS_KS"/>
    <property type="match status" value="1"/>
</dbReference>
<dbReference type="Proteomes" id="UP000190961">
    <property type="component" value="Unassembled WGS sequence"/>
</dbReference>
<dbReference type="OrthoDB" id="9808669at2"/>
<dbReference type="RefSeq" id="WP_143785623.1">
    <property type="nucleotide sequence ID" value="NZ_FUZU01000001.1"/>
</dbReference>
<dbReference type="PANTHER" id="PTHR11712:SF336">
    <property type="entry name" value="3-OXOACYL-[ACYL-CARRIER-PROTEIN] SYNTHASE, MITOCHONDRIAL"/>
    <property type="match status" value="1"/>
</dbReference>
<dbReference type="GO" id="GO:0004315">
    <property type="term" value="F:3-oxoacyl-[acyl-carrier-protein] synthase activity"/>
    <property type="evidence" value="ECO:0007669"/>
    <property type="project" value="TreeGrafter"/>
</dbReference>
<dbReference type="InterPro" id="IPR000794">
    <property type="entry name" value="Beta-ketoacyl_synthase"/>
</dbReference>
<dbReference type="GO" id="GO:0006633">
    <property type="term" value="P:fatty acid biosynthetic process"/>
    <property type="evidence" value="ECO:0007669"/>
    <property type="project" value="TreeGrafter"/>
</dbReference>